<gene>
    <name evidence="8" type="ORF">NEUTE1DRAFT_121082</name>
</gene>
<feature type="region of interest" description="Disordered" evidence="6">
    <location>
        <begin position="164"/>
        <end position="195"/>
    </location>
</feature>
<feature type="compositionally biased region" description="Polar residues" evidence="6">
    <location>
        <begin position="92"/>
        <end position="109"/>
    </location>
</feature>
<reference evidence="9" key="1">
    <citation type="journal article" date="2011" name="Genetics">
        <title>Massive changes in genome architecture accompany the transition to self-fertility in the filamentous fungus Neurospora tetrasperma.</title>
        <authorList>
            <person name="Ellison C.E."/>
            <person name="Stajich J.E."/>
            <person name="Jacobson D.J."/>
            <person name="Natvig D.O."/>
            <person name="Lapidus A."/>
            <person name="Foster B."/>
            <person name="Aerts A."/>
            <person name="Riley R."/>
            <person name="Lindquist E.A."/>
            <person name="Grigoriev I.V."/>
            <person name="Taylor J.W."/>
        </authorList>
    </citation>
    <scope>NUCLEOTIDE SEQUENCE [LARGE SCALE GENOMIC DNA]</scope>
    <source>
        <strain evidence="9">FGSC 2508 / P0657</strain>
    </source>
</reference>
<dbReference type="GO" id="GO:0000976">
    <property type="term" value="F:transcription cis-regulatory region binding"/>
    <property type="evidence" value="ECO:0007669"/>
    <property type="project" value="TreeGrafter"/>
</dbReference>
<dbReference type="VEuPathDB" id="FungiDB:NEUTE1DRAFT_121082"/>
<dbReference type="GeneID" id="20824062"/>
<evidence type="ECO:0000256" key="6">
    <source>
        <dbReference type="SAM" id="MobiDB-lite"/>
    </source>
</evidence>
<feature type="compositionally biased region" description="Polar residues" evidence="6">
    <location>
        <begin position="127"/>
        <end position="138"/>
    </location>
</feature>
<comment type="subcellular location">
    <subcellularLocation>
        <location evidence="1">Nucleus</location>
    </subcellularLocation>
</comment>
<name>F8MFJ9_NEUT8</name>
<dbReference type="InterPro" id="IPR036864">
    <property type="entry name" value="Zn2-C6_fun-type_DNA-bd_sf"/>
</dbReference>
<dbReference type="CDD" id="cd00067">
    <property type="entry name" value="GAL4"/>
    <property type="match status" value="1"/>
</dbReference>
<feature type="compositionally biased region" description="Polar residues" evidence="6">
    <location>
        <begin position="173"/>
        <end position="195"/>
    </location>
</feature>
<organism evidence="8 9">
    <name type="scientific">Neurospora tetrasperma (strain FGSC 2508 / ATCC MYA-4615 / P0657)</name>
    <dbReference type="NCBI Taxonomy" id="510951"/>
    <lineage>
        <taxon>Eukaryota</taxon>
        <taxon>Fungi</taxon>
        <taxon>Dikarya</taxon>
        <taxon>Ascomycota</taxon>
        <taxon>Pezizomycotina</taxon>
        <taxon>Sordariomycetes</taxon>
        <taxon>Sordariomycetidae</taxon>
        <taxon>Sordariales</taxon>
        <taxon>Sordariaceae</taxon>
        <taxon>Neurospora</taxon>
    </lineage>
</organism>
<evidence type="ECO:0000256" key="1">
    <source>
        <dbReference type="ARBA" id="ARBA00004123"/>
    </source>
</evidence>
<dbReference type="SUPFAM" id="SSF57701">
    <property type="entry name" value="Zn2/Cys6 DNA-binding domain"/>
    <property type="match status" value="1"/>
</dbReference>
<dbReference type="InterPro" id="IPR051089">
    <property type="entry name" value="prtT"/>
</dbReference>
<dbReference type="OrthoDB" id="5217604at2759"/>
<keyword evidence="5" id="KW-0539">Nucleus</keyword>
<dbReference type="RefSeq" id="XP_009849485.1">
    <property type="nucleotide sequence ID" value="XM_009851183.1"/>
</dbReference>
<evidence type="ECO:0000256" key="5">
    <source>
        <dbReference type="ARBA" id="ARBA00023242"/>
    </source>
</evidence>
<dbReference type="Proteomes" id="UP000008065">
    <property type="component" value="Unassembled WGS sequence"/>
</dbReference>
<feature type="region of interest" description="Disordered" evidence="6">
    <location>
        <begin position="92"/>
        <end position="138"/>
    </location>
</feature>
<dbReference type="EMBL" id="GL891303">
    <property type="protein sequence ID" value="EGO59225.1"/>
    <property type="molecule type" value="Genomic_DNA"/>
</dbReference>
<evidence type="ECO:0000256" key="3">
    <source>
        <dbReference type="ARBA" id="ARBA00023125"/>
    </source>
</evidence>
<evidence type="ECO:0000313" key="8">
    <source>
        <dbReference type="EMBL" id="EGO59225.1"/>
    </source>
</evidence>
<keyword evidence="9" id="KW-1185">Reference proteome</keyword>
<dbReference type="PANTHER" id="PTHR31845:SF10">
    <property type="entry name" value="ZN(II)2CYS6 TRANSCRIPTION FACTOR (EUROFUNG)"/>
    <property type="match status" value="1"/>
</dbReference>
<dbReference type="GO" id="GO:0008270">
    <property type="term" value="F:zinc ion binding"/>
    <property type="evidence" value="ECO:0007669"/>
    <property type="project" value="InterPro"/>
</dbReference>
<dbReference type="Gene3D" id="4.10.240.10">
    <property type="entry name" value="Zn(2)-C6 fungal-type DNA-binding domain"/>
    <property type="match status" value="1"/>
</dbReference>
<feature type="domain" description="Zn(2)-C6 fungal-type" evidence="7">
    <location>
        <begin position="24"/>
        <end position="58"/>
    </location>
</feature>
<keyword evidence="4" id="KW-0804">Transcription</keyword>
<keyword evidence="3" id="KW-0238">DNA-binding</keyword>
<dbReference type="GO" id="GO:0000981">
    <property type="term" value="F:DNA-binding transcription factor activity, RNA polymerase II-specific"/>
    <property type="evidence" value="ECO:0007669"/>
    <property type="project" value="InterPro"/>
</dbReference>
<protein>
    <recommendedName>
        <fullName evidence="7">Zn(2)-C6 fungal-type domain-containing protein</fullName>
    </recommendedName>
</protein>
<keyword evidence="2" id="KW-0805">Transcription regulation</keyword>
<evidence type="ECO:0000256" key="4">
    <source>
        <dbReference type="ARBA" id="ARBA00023163"/>
    </source>
</evidence>
<evidence type="ECO:0000256" key="2">
    <source>
        <dbReference type="ARBA" id="ARBA00023015"/>
    </source>
</evidence>
<dbReference type="PROSITE" id="PS50048">
    <property type="entry name" value="ZN2_CY6_FUNGAL_2"/>
    <property type="match status" value="1"/>
</dbReference>
<evidence type="ECO:0000259" key="7">
    <source>
        <dbReference type="PROSITE" id="PS50048"/>
    </source>
</evidence>
<sequence>MADIPILSSNLNGSDTKERARARACVYCNKSKTKCIWPGEPGVGACQRCARLHRPCTVPHTAKERRRGRGTRVGQLEEKIDGLVSLLNASRQIQQQSSAPGSASTTSEPPISGHDAPDSTVFGQLPTPATSSQEQPSASRPFCILPMSCMHVNDGHLGDCTGQHAQGCPPPSHTTLQTPTSTALSSSGGSEPTNSYIPPTAYIDITPQPYGYLRITMGEADRLLKLYQTDYHPRFPFVPIPRNTTAQDLFQRQPFLFRTIIQIVAPQSAALQRSFTIWFPVGLVVDLGLNSHKPSKQDGNGANQFVEDVRRLNGHRGRPPHTLEDMRAYLGCFYVSSLTAALFRHIPLMPCSTYLSFCCDKIEAEQEYIADTYLVVLIRMHRILCRIIAVFPAPDSDGSGIVTFSAAAHMAMTNLRAELDDFKLQVPRNIRDNLSFEIGFKGILVRLYEPVVYMASSPVSSIDGIRKSEAMWCCLDVVKAALDSYASIPVADLSYLPFNTYCHMTFSLITATRLVVLQDPDWNSKLAGESLDFAGIAQRISDRCDQADTVAIAEEWRRKRKYVNDTVSVMSMHRNKLRWIRSWYLSKTAAPNPAAPESHPPIHHSDSQYQGQILPATEMIAETGNPAPVEALSPVSFLGDEWWQAMLDDMSFLQP</sequence>
<evidence type="ECO:0000313" key="9">
    <source>
        <dbReference type="Proteomes" id="UP000008065"/>
    </source>
</evidence>
<dbReference type="HOGENOM" id="CLU_006524_4_1_1"/>
<dbReference type="PANTHER" id="PTHR31845">
    <property type="entry name" value="FINGER DOMAIN PROTEIN, PUTATIVE-RELATED"/>
    <property type="match status" value="1"/>
</dbReference>
<dbReference type="AlphaFoldDB" id="F8MFJ9"/>
<dbReference type="InterPro" id="IPR001138">
    <property type="entry name" value="Zn2Cys6_DnaBD"/>
</dbReference>
<dbReference type="KEGG" id="nte:NEUTE1DRAFT121082"/>
<accession>F8MFJ9</accession>
<proteinExistence type="predicted"/>
<dbReference type="GO" id="GO:0005634">
    <property type="term" value="C:nucleus"/>
    <property type="evidence" value="ECO:0007669"/>
    <property type="project" value="UniProtKB-SubCell"/>
</dbReference>